<dbReference type="AlphaFoldDB" id="A0A0E0M2X0"/>
<reference evidence="1" key="1">
    <citation type="submission" date="2015-04" db="UniProtKB">
        <authorList>
            <consortium name="EnsemblPlants"/>
        </authorList>
    </citation>
    <scope>IDENTIFICATION</scope>
</reference>
<keyword evidence="2" id="KW-1185">Reference proteome</keyword>
<organism evidence="1">
    <name type="scientific">Oryza punctata</name>
    <name type="common">Red rice</name>
    <dbReference type="NCBI Taxonomy" id="4537"/>
    <lineage>
        <taxon>Eukaryota</taxon>
        <taxon>Viridiplantae</taxon>
        <taxon>Streptophyta</taxon>
        <taxon>Embryophyta</taxon>
        <taxon>Tracheophyta</taxon>
        <taxon>Spermatophyta</taxon>
        <taxon>Magnoliopsida</taxon>
        <taxon>Liliopsida</taxon>
        <taxon>Poales</taxon>
        <taxon>Poaceae</taxon>
        <taxon>BOP clade</taxon>
        <taxon>Oryzoideae</taxon>
        <taxon>Oryzeae</taxon>
        <taxon>Oryzinae</taxon>
        <taxon>Oryza</taxon>
    </lineage>
</organism>
<dbReference type="Proteomes" id="UP000026962">
    <property type="component" value="Chromosome 9"/>
</dbReference>
<dbReference type="EnsemblPlants" id="OPUNC09G13560.1">
    <property type="protein sequence ID" value="OPUNC09G13560.1"/>
    <property type="gene ID" value="OPUNC09G13560"/>
</dbReference>
<evidence type="ECO:0000313" key="1">
    <source>
        <dbReference type="EnsemblPlants" id="OPUNC09G13560.1"/>
    </source>
</evidence>
<name>A0A0E0M2X0_ORYPU</name>
<evidence type="ECO:0000313" key="2">
    <source>
        <dbReference type="Proteomes" id="UP000026962"/>
    </source>
</evidence>
<accession>A0A0E0M2X0</accession>
<dbReference type="Gramene" id="OPUNC09G13560.1">
    <property type="protein sequence ID" value="OPUNC09G13560.1"/>
    <property type="gene ID" value="OPUNC09G13560"/>
</dbReference>
<sequence length="77" mass="7647">MANVAGVQPAAGIRLMVVAAVEGKKAGSASTRATFASPPPPGNTAAAGLRLQARNPTSLLHRWLGNEVRTGAAAAAT</sequence>
<proteinExistence type="predicted"/>
<dbReference type="HOGENOM" id="CLU_2642376_0_0_1"/>
<reference evidence="1" key="2">
    <citation type="submission" date="2018-05" db="EMBL/GenBank/DDBJ databases">
        <title>OpunRS2 (Oryza punctata Reference Sequence Version 2).</title>
        <authorList>
            <person name="Zhang J."/>
            <person name="Kudrna D."/>
            <person name="Lee S."/>
            <person name="Talag J."/>
            <person name="Welchert J."/>
            <person name="Wing R.A."/>
        </authorList>
    </citation>
    <scope>NUCLEOTIDE SEQUENCE [LARGE SCALE GENOMIC DNA]</scope>
</reference>
<protein>
    <submittedName>
        <fullName evidence="1">Uncharacterized protein</fullName>
    </submittedName>
</protein>